<evidence type="ECO:0000313" key="1">
    <source>
        <dbReference type="EMBL" id="OWK39186.1"/>
    </source>
</evidence>
<protein>
    <submittedName>
        <fullName evidence="1">Uncharacterized protein</fullName>
    </submittedName>
</protein>
<accession>A0A225DNX8</accession>
<dbReference type="AlphaFoldDB" id="A0A225DNX8"/>
<evidence type="ECO:0000313" key="2">
    <source>
        <dbReference type="Proteomes" id="UP000214646"/>
    </source>
</evidence>
<comment type="caution">
    <text evidence="1">The sequence shown here is derived from an EMBL/GenBank/DDBJ whole genome shotgun (WGS) entry which is preliminary data.</text>
</comment>
<reference evidence="2" key="1">
    <citation type="submission" date="2017-06" db="EMBL/GenBank/DDBJ databases">
        <title>Genome analysis of Fimbriiglobus ruber SP5, the first member of the order Planctomycetales with confirmed chitinolytic capability.</title>
        <authorList>
            <person name="Ravin N.V."/>
            <person name="Rakitin A.L."/>
            <person name="Ivanova A.A."/>
            <person name="Beletsky A.V."/>
            <person name="Kulichevskaya I.S."/>
            <person name="Mardanov A.V."/>
            <person name="Dedysh S.N."/>
        </authorList>
    </citation>
    <scope>NUCLEOTIDE SEQUENCE [LARGE SCALE GENOMIC DNA]</scope>
    <source>
        <strain evidence="2">SP5</strain>
    </source>
</reference>
<gene>
    <name evidence="1" type="ORF">FRUB_06268</name>
</gene>
<proteinExistence type="predicted"/>
<keyword evidence="2" id="KW-1185">Reference proteome</keyword>
<sequence>MISISVMPLKAGQVMDLLSLFLLKIALEVATNGGCVPADVPEAPMPHPPIDRVAQLYCRLGYPVPPRNAELMSIRVMKETRFFPPITQGSEPHVLGLRLPAVLPYEKPTYLLGTKIYKFHEFDPEHVTPVSPDADISLQEYLLGPYDYLYLAIQCELLTWDTLARKLYANAREGERRPILEEMIFYASKPWHDRLSEPRSDRKEILRHLKRLHAEDVIFPLRKYDDLQGYRRRYDEEIIRQLEATVVPRKSTPGSVEGLIDDLTEYRSKEMYINKCTIDQDATAYWKLVEHGFDAVPALLEHIDDERLSRTSFASFYGMFPIRLQVKHFASRLLNDLFSNDTNIWPGEGSLANVAELKKQWATIRTVGEEKWLLSHAVPPEYPKVRSGFRTEPYIAIARVIRVKYPSKLPDIYRTLLQRKSVSSECYAAEITASNLPVAQKIALLEEGASCRNDYHAFHALLALARLDKKVFEKHLALKLNVLLARGEAEGVSDFLFPVVLIVAAQERSHWDNLIAVAKKMSVDRRIWLMREVGVSLSESAARQFMRPELAPDYDNDLTRLNRLRFLMQFIDDRSPEVNKDSTCEVRDFATQYLAILLGFLDTEMEVFVGDCGFWTRLAVRSVVYKVAGQELARPTK</sequence>
<dbReference type="Proteomes" id="UP000214646">
    <property type="component" value="Unassembled WGS sequence"/>
</dbReference>
<organism evidence="1 2">
    <name type="scientific">Fimbriiglobus ruber</name>
    <dbReference type="NCBI Taxonomy" id="1908690"/>
    <lineage>
        <taxon>Bacteria</taxon>
        <taxon>Pseudomonadati</taxon>
        <taxon>Planctomycetota</taxon>
        <taxon>Planctomycetia</taxon>
        <taxon>Gemmatales</taxon>
        <taxon>Gemmataceae</taxon>
        <taxon>Fimbriiglobus</taxon>
    </lineage>
</organism>
<dbReference type="EMBL" id="NIDE01000011">
    <property type="protein sequence ID" value="OWK39186.1"/>
    <property type="molecule type" value="Genomic_DNA"/>
</dbReference>
<name>A0A225DNX8_9BACT</name>